<dbReference type="SUPFAM" id="SSF51735">
    <property type="entry name" value="NAD(P)-binding Rossmann-fold domains"/>
    <property type="match status" value="1"/>
</dbReference>
<keyword evidence="3" id="KW-0560">Oxidoreductase</keyword>
<evidence type="ECO:0000313" key="5">
    <source>
        <dbReference type="Proteomes" id="UP000800097"/>
    </source>
</evidence>
<reference evidence="4" key="1">
    <citation type="journal article" date="2020" name="Stud. Mycol.">
        <title>101 Dothideomycetes genomes: a test case for predicting lifestyles and emergence of pathogens.</title>
        <authorList>
            <person name="Haridas S."/>
            <person name="Albert R."/>
            <person name="Binder M."/>
            <person name="Bloem J."/>
            <person name="Labutti K."/>
            <person name="Salamov A."/>
            <person name="Andreopoulos B."/>
            <person name="Baker S."/>
            <person name="Barry K."/>
            <person name="Bills G."/>
            <person name="Bluhm B."/>
            <person name="Cannon C."/>
            <person name="Castanera R."/>
            <person name="Culley D."/>
            <person name="Daum C."/>
            <person name="Ezra D."/>
            <person name="Gonzalez J."/>
            <person name="Henrissat B."/>
            <person name="Kuo A."/>
            <person name="Liang C."/>
            <person name="Lipzen A."/>
            <person name="Lutzoni F."/>
            <person name="Magnuson J."/>
            <person name="Mondo S."/>
            <person name="Nolan M."/>
            <person name="Ohm R."/>
            <person name="Pangilinan J."/>
            <person name="Park H.-J."/>
            <person name="Ramirez L."/>
            <person name="Alfaro M."/>
            <person name="Sun H."/>
            <person name="Tritt A."/>
            <person name="Yoshinaga Y."/>
            <person name="Zwiers L.-H."/>
            <person name="Turgeon B."/>
            <person name="Goodwin S."/>
            <person name="Spatafora J."/>
            <person name="Crous P."/>
            <person name="Grigoriev I."/>
        </authorList>
    </citation>
    <scope>NUCLEOTIDE SEQUENCE</scope>
    <source>
        <strain evidence="4">CBS 379.55</strain>
    </source>
</reference>
<organism evidence="4 5">
    <name type="scientific">Westerdykella ornata</name>
    <dbReference type="NCBI Taxonomy" id="318751"/>
    <lineage>
        <taxon>Eukaryota</taxon>
        <taxon>Fungi</taxon>
        <taxon>Dikarya</taxon>
        <taxon>Ascomycota</taxon>
        <taxon>Pezizomycotina</taxon>
        <taxon>Dothideomycetes</taxon>
        <taxon>Pleosporomycetidae</taxon>
        <taxon>Pleosporales</taxon>
        <taxon>Sporormiaceae</taxon>
        <taxon>Westerdykella</taxon>
    </lineage>
</organism>
<dbReference type="GO" id="GO:0016491">
    <property type="term" value="F:oxidoreductase activity"/>
    <property type="evidence" value="ECO:0007669"/>
    <property type="project" value="UniProtKB-KW"/>
</dbReference>
<evidence type="ECO:0000256" key="1">
    <source>
        <dbReference type="ARBA" id="ARBA00005725"/>
    </source>
</evidence>
<sequence>MFNLIKAADISRATRRYITNNWSGVNYQLQKHGNINPLLTAKLQQAEELKKTTLEWTDIVNGIFLDYYAPGVTTHVRRFPLIVDVDHDVAVIPGDGEMTQFFTHTTDIGKYIAALLSLEKWECKYYIKGDALTWNRLLALAERAKGVKFDVTYDSAEKIEKGEVTLVRAHVEILSKVGMDEAMLKKFMETVFKALIEGRGDFGPGSYLNEIFPEIVPLKTEEALQQSFSK</sequence>
<gene>
    <name evidence="4" type="ORF">EI97DRAFT_435402</name>
</gene>
<evidence type="ECO:0000256" key="2">
    <source>
        <dbReference type="ARBA" id="ARBA00022857"/>
    </source>
</evidence>
<dbReference type="AlphaFoldDB" id="A0A6A6JC63"/>
<dbReference type="InterPro" id="IPR051609">
    <property type="entry name" value="NmrA/Isoflavone_reductase-like"/>
</dbReference>
<accession>A0A6A6JC63</accession>
<keyword evidence="5" id="KW-1185">Reference proteome</keyword>
<dbReference type="InterPro" id="IPR036291">
    <property type="entry name" value="NAD(P)-bd_dom_sf"/>
</dbReference>
<dbReference type="OrthoDB" id="10000533at2759"/>
<dbReference type="PANTHER" id="PTHR47706:SF4">
    <property type="entry name" value="NMRA-LIKE DOMAIN-CONTAINING PROTEIN"/>
    <property type="match status" value="1"/>
</dbReference>
<dbReference type="Proteomes" id="UP000800097">
    <property type="component" value="Unassembled WGS sequence"/>
</dbReference>
<protein>
    <submittedName>
        <fullName evidence="4">Uncharacterized protein</fullName>
    </submittedName>
</protein>
<dbReference type="EMBL" id="ML986505">
    <property type="protein sequence ID" value="KAF2274022.1"/>
    <property type="molecule type" value="Genomic_DNA"/>
</dbReference>
<dbReference type="Gene3D" id="3.90.25.10">
    <property type="entry name" value="UDP-galactose 4-epimerase, domain 1"/>
    <property type="match status" value="1"/>
</dbReference>
<keyword evidence="2" id="KW-0521">NADP</keyword>
<evidence type="ECO:0000256" key="3">
    <source>
        <dbReference type="ARBA" id="ARBA00023002"/>
    </source>
</evidence>
<dbReference type="PANTHER" id="PTHR47706">
    <property type="entry name" value="NMRA-LIKE FAMILY PROTEIN"/>
    <property type="match status" value="1"/>
</dbReference>
<comment type="similarity">
    <text evidence="1">Belongs to the NmrA-type oxidoreductase family. Isoflavone reductase subfamily.</text>
</comment>
<dbReference type="RefSeq" id="XP_033651561.1">
    <property type="nucleotide sequence ID" value="XM_033798853.1"/>
</dbReference>
<name>A0A6A6JC63_WESOR</name>
<evidence type="ECO:0000313" key="4">
    <source>
        <dbReference type="EMBL" id="KAF2274022.1"/>
    </source>
</evidence>
<proteinExistence type="inferred from homology"/>
<dbReference type="Gene3D" id="3.40.50.720">
    <property type="entry name" value="NAD(P)-binding Rossmann-like Domain"/>
    <property type="match status" value="1"/>
</dbReference>
<dbReference type="GeneID" id="54552028"/>